<accession>A0ABX1LDP5</accession>
<organism evidence="8 9">
    <name type="scientific">Tsukamurella columbiensis</name>
    <dbReference type="NCBI Taxonomy" id="128509"/>
    <lineage>
        <taxon>Bacteria</taxon>
        <taxon>Bacillati</taxon>
        <taxon>Actinomycetota</taxon>
        <taxon>Actinomycetes</taxon>
        <taxon>Mycobacteriales</taxon>
        <taxon>Tsukamurellaceae</taxon>
        <taxon>Tsukamurella</taxon>
    </lineage>
</organism>
<evidence type="ECO:0000256" key="4">
    <source>
        <dbReference type="ARBA" id="ARBA00022801"/>
    </source>
</evidence>
<comment type="caution">
    <text evidence="8">The sequence shown here is derived from an EMBL/GenBank/DDBJ whole genome shotgun (WGS) entry which is preliminary data.</text>
</comment>
<evidence type="ECO:0000313" key="8">
    <source>
        <dbReference type="EMBL" id="NMD56337.1"/>
    </source>
</evidence>
<dbReference type="Gene3D" id="3.40.960.10">
    <property type="entry name" value="VSR Endonuclease"/>
    <property type="match status" value="1"/>
</dbReference>
<keyword evidence="4" id="KW-0378">Hydrolase</keyword>
<evidence type="ECO:0000256" key="5">
    <source>
        <dbReference type="ARBA" id="ARBA00023204"/>
    </source>
</evidence>
<comment type="similarity">
    <text evidence="6">Belongs to the Vsr family.</text>
</comment>
<keyword evidence="2 8" id="KW-0255">Endonuclease</keyword>
<keyword evidence="1" id="KW-0540">Nuclease</keyword>
<evidence type="ECO:0000256" key="6">
    <source>
        <dbReference type="ARBA" id="ARBA00029466"/>
    </source>
</evidence>
<dbReference type="InterPro" id="IPR004603">
    <property type="entry name" value="DNA_mismatch_endonuc_vsr"/>
</dbReference>
<keyword evidence="3" id="KW-0227">DNA damage</keyword>
<feature type="region of interest" description="Disordered" evidence="7">
    <location>
        <begin position="124"/>
        <end position="148"/>
    </location>
</feature>
<proteinExistence type="inferred from homology"/>
<protein>
    <submittedName>
        <fullName evidence="8">Very short patch repair endonuclease</fullName>
    </submittedName>
</protein>
<keyword evidence="5" id="KW-0234">DNA repair</keyword>
<gene>
    <name evidence="8" type="ORF">HHU10_12005</name>
</gene>
<evidence type="ECO:0000313" key="9">
    <source>
        <dbReference type="Proteomes" id="UP000556611"/>
    </source>
</evidence>
<evidence type="ECO:0000256" key="1">
    <source>
        <dbReference type="ARBA" id="ARBA00022722"/>
    </source>
</evidence>
<reference evidence="8 9" key="1">
    <citation type="submission" date="2020-04" db="EMBL/GenBank/DDBJ databases">
        <title>MicrobeNet Type strains.</title>
        <authorList>
            <person name="Nicholson A.C."/>
        </authorList>
    </citation>
    <scope>NUCLEOTIDE SEQUENCE [LARGE SCALE GENOMIC DNA]</scope>
    <source>
        <strain evidence="8 9">ATCC BAA-330</strain>
    </source>
</reference>
<dbReference type="CDD" id="cd00221">
    <property type="entry name" value="Vsr"/>
    <property type="match status" value="1"/>
</dbReference>
<dbReference type="InterPro" id="IPR011335">
    <property type="entry name" value="Restrct_endonuc-II-like"/>
</dbReference>
<evidence type="ECO:0000256" key="2">
    <source>
        <dbReference type="ARBA" id="ARBA00022759"/>
    </source>
</evidence>
<name>A0ABX1LDP5_9ACTN</name>
<evidence type="ECO:0000256" key="3">
    <source>
        <dbReference type="ARBA" id="ARBA00022763"/>
    </source>
</evidence>
<dbReference type="Proteomes" id="UP000556611">
    <property type="component" value="Unassembled WGS sequence"/>
</dbReference>
<keyword evidence="9" id="KW-1185">Reference proteome</keyword>
<dbReference type="GO" id="GO:0004519">
    <property type="term" value="F:endonuclease activity"/>
    <property type="evidence" value="ECO:0007669"/>
    <property type="project" value="UniProtKB-KW"/>
</dbReference>
<evidence type="ECO:0000256" key="7">
    <source>
        <dbReference type="SAM" id="MobiDB-lite"/>
    </source>
</evidence>
<sequence length="148" mass="16527">MQANRSQDTKPELRVRRALHALGLRYRVGIAPEPTLRRRADIVFTRARVAVFIDGCFWHGCPEHGRSTFNHNADYWPEKIAGNIARDMDTSERLERAGWRVLRFWEHEDVSAVVDSVRAAVGSGAASSAVTRKPLSNPGEPLPSPRGA</sequence>
<dbReference type="Pfam" id="PF03852">
    <property type="entry name" value="Vsr"/>
    <property type="match status" value="1"/>
</dbReference>
<dbReference type="EMBL" id="JABARZ010000010">
    <property type="protein sequence ID" value="NMD56337.1"/>
    <property type="molecule type" value="Genomic_DNA"/>
</dbReference>
<dbReference type="SUPFAM" id="SSF52980">
    <property type="entry name" value="Restriction endonuclease-like"/>
    <property type="match status" value="1"/>
</dbReference>
<dbReference type="NCBIfam" id="TIGR00632">
    <property type="entry name" value="vsr"/>
    <property type="match status" value="1"/>
</dbReference>